<evidence type="ECO:0000313" key="9">
    <source>
        <dbReference type="Proteomes" id="UP001642487"/>
    </source>
</evidence>
<evidence type="ECO:0000256" key="1">
    <source>
        <dbReference type="ARBA" id="ARBA00004514"/>
    </source>
</evidence>
<dbReference type="InterPro" id="IPR000873">
    <property type="entry name" value="AMP-dep_synth/lig_dom"/>
</dbReference>
<dbReference type="PANTHER" id="PTHR43859:SF11">
    <property type="entry name" value="4-COUMARATE--COA LIGASE"/>
    <property type="match status" value="1"/>
</dbReference>
<dbReference type="InterPro" id="IPR045851">
    <property type="entry name" value="AMP-bd_C_sf"/>
</dbReference>
<dbReference type="SUPFAM" id="SSF56801">
    <property type="entry name" value="Acetyl-CoA synthetase-like"/>
    <property type="match status" value="1"/>
</dbReference>
<dbReference type="EMBL" id="OZ021739">
    <property type="protein sequence ID" value="CAK9321376.1"/>
    <property type="molecule type" value="Genomic_DNA"/>
</dbReference>
<evidence type="ECO:0000259" key="7">
    <source>
        <dbReference type="Pfam" id="PF13193"/>
    </source>
</evidence>
<keyword evidence="3" id="KW-0436">Ligase</keyword>
<keyword evidence="9" id="KW-1185">Reference proteome</keyword>
<dbReference type="InterPro" id="IPR042099">
    <property type="entry name" value="ANL_N_sf"/>
</dbReference>
<sequence>MDAIFHCPANFAPLSPIRFLERAATVYGCRPSLVYGARVFTWSQTYARCLSLASVLVHHFHVSPGDLVVAMAPNIPELYELHFAVPMAGAIISALNTKLDTPTLSLLLQQLHPKIIFLDSQFLPVLLKSLANNSIKFPALVLIPTDPDTPPSLEFLDYNKVLTMRFGDGGFTPKLNAELDPISINYTSGSTGLHKGAIYSHRAAYLNSLATIFRSRICSNTSSPVFLWTVDMFRCNGWCFIWVMAALGGCNICLGTVTSDAIFTSVELHKVTLLCGPSTLLKMISESSSNHYTPRRLSRRVDLIVAGALPIKEILTKVDEMGFNISYGYGMTEAMGPAIIRPWKPSLEEENVQFENLITSLEIDVKDPISMESVLGDGETLGEVMLRGNTLMCGYYKNLKATHEAFSGDNWYRTGDVGVRHNSGRIEMKDRAKDIVVRADREGAVVSTVEVEAVLMSHPNVAEAAVVGERTLCGFVKLKNGSRENGDEIIEFCGMHLPEFMVPERIVFGDLPINSTGKVQKFVVREKAKALNNLNANNTI</sequence>
<keyword evidence="5" id="KW-0067">ATP-binding</keyword>
<evidence type="ECO:0000313" key="8">
    <source>
        <dbReference type="EMBL" id="CAK9321376.1"/>
    </source>
</evidence>
<evidence type="ECO:0000259" key="6">
    <source>
        <dbReference type="Pfam" id="PF00501"/>
    </source>
</evidence>
<keyword evidence="4" id="KW-0547">Nucleotide-binding</keyword>
<feature type="domain" description="AMP-binding enzyme C-terminal" evidence="7">
    <location>
        <begin position="450"/>
        <end position="518"/>
    </location>
</feature>
<evidence type="ECO:0000256" key="2">
    <source>
        <dbReference type="ARBA" id="ARBA00006432"/>
    </source>
</evidence>
<dbReference type="PANTHER" id="PTHR43859">
    <property type="entry name" value="ACYL-ACTIVATING ENZYME"/>
    <property type="match status" value="1"/>
</dbReference>
<dbReference type="Proteomes" id="UP001642487">
    <property type="component" value="Chromosome 5"/>
</dbReference>
<organism evidence="8 9">
    <name type="scientific">Citrullus colocynthis</name>
    <name type="common">colocynth</name>
    <dbReference type="NCBI Taxonomy" id="252529"/>
    <lineage>
        <taxon>Eukaryota</taxon>
        <taxon>Viridiplantae</taxon>
        <taxon>Streptophyta</taxon>
        <taxon>Embryophyta</taxon>
        <taxon>Tracheophyta</taxon>
        <taxon>Spermatophyta</taxon>
        <taxon>Magnoliopsida</taxon>
        <taxon>eudicotyledons</taxon>
        <taxon>Gunneridae</taxon>
        <taxon>Pentapetalae</taxon>
        <taxon>rosids</taxon>
        <taxon>fabids</taxon>
        <taxon>Cucurbitales</taxon>
        <taxon>Cucurbitaceae</taxon>
        <taxon>Benincaseae</taxon>
        <taxon>Citrullus</taxon>
    </lineage>
</organism>
<dbReference type="InterPro" id="IPR025110">
    <property type="entry name" value="AMP-bd_C"/>
</dbReference>
<evidence type="ECO:0000256" key="5">
    <source>
        <dbReference type="ARBA" id="ARBA00022840"/>
    </source>
</evidence>
<evidence type="ECO:0000256" key="4">
    <source>
        <dbReference type="ARBA" id="ARBA00022741"/>
    </source>
</evidence>
<dbReference type="Gene3D" id="3.30.300.30">
    <property type="match status" value="1"/>
</dbReference>
<comment type="similarity">
    <text evidence="2">Belongs to the ATP-dependent AMP-binding enzyme family.</text>
</comment>
<evidence type="ECO:0000256" key="3">
    <source>
        <dbReference type="ARBA" id="ARBA00022598"/>
    </source>
</evidence>
<gene>
    <name evidence="8" type="ORF">CITCOLO1_LOCUS13447</name>
</gene>
<feature type="domain" description="AMP-dependent synthetase/ligase" evidence="6">
    <location>
        <begin position="20"/>
        <end position="396"/>
    </location>
</feature>
<reference evidence="8 9" key="1">
    <citation type="submission" date="2024-03" db="EMBL/GenBank/DDBJ databases">
        <authorList>
            <person name="Gkanogiannis A."/>
            <person name="Becerra Lopez-Lavalle L."/>
        </authorList>
    </citation>
    <scope>NUCLEOTIDE SEQUENCE [LARGE SCALE GENOMIC DNA]</scope>
</reference>
<comment type="subcellular location">
    <subcellularLocation>
        <location evidence="1">Cytoplasm</location>
        <location evidence="1">Cytosol</location>
    </subcellularLocation>
</comment>
<name>A0ABP0YLX3_9ROSI</name>
<dbReference type="Pfam" id="PF13193">
    <property type="entry name" value="AMP-binding_C"/>
    <property type="match status" value="1"/>
</dbReference>
<proteinExistence type="inferred from homology"/>
<dbReference type="Pfam" id="PF00501">
    <property type="entry name" value="AMP-binding"/>
    <property type="match status" value="1"/>
</dbReference>
<protein>
    <submittedName>
        <fullName evidence="8">Uncharacterized protein</fullName>
    </submittedName>
</protein>
<dbReference type="Gene3D" id="3.40.50.12780">
    <property type="entry name" value="N-terminal domain of ligase-like"/>
    <property type="match status" value="1"/>
</dbReference>
<accession>A0ABP0YLX3</accession>